<dbReference type="PANTHER" id="PTHR46093:SF18">
    <property type="entry name" value="FIBRONECTIN TYPE-III DOMAIN-CONTAINING PROTEIN"/>
    <property type="match status" value="1"/>
</dbReference>
<dbReference type="Pfam" id="PF24981">
    <property type="entry name" value="Beta-prop_ATRN-LZTR1"/>
    <property type="match status" value="1"/>
</dbReference>
<dbReference type="GeneID" id="6759218"/>
<dbReference type="KEGG" id="tad:TRIADDRAFT_62049"/>
<dbReference type="PhylomeDB" id="B3SCP4"/>
<feature type="transmembrane region" description="Helical" evidence="4">
    <location>
        <begin position="563"/>
        <end position="584"/>
    </location>
</feature>
<keyword evidence="1" id="KW-0880">Kelch repeat</keyword>
<dbReference type="CTD" id="6759218"/>
<dbReference type="eggNOG" id="KOG1230">
    <property type="taxonomic scope" value="Eukaryota"/>
</dbReference>
<keyword evidence="7" id="KW-1185">Reference proteome</keyword>
<keyword evidence="4" id="KW-0812">Transmembrane</keyword>
<keyword evidence="2" id="KW-0677">Repeat</keyword>
<evidence type="ECO:0000256" key="1">
    <source>
        <dbReference type="ARBA" id="ARBA00022441"/>
    </source>
</evidence>
<dbReference type="OrthoDB" id="432528at2759"/>
<evidence type="ECO:0000259" key="5">
    <source>
        <dbReference type="Pfam" id="PF24981"/>
    </source>
</evidence>
<dbReference type="SUPFAM" id="SSF117281">
    <property type="entry name" value="Kelch motif"/>
    <property type="match status" value="1"/>
</dbReference>
<evidence type="ECO:0000256" key="4">
    <source>
        <dbReference type="SAM" id="Phobius"/>
    </source>
</evidence>
<gene>
    <name evidence="6" type="ORF">TRIADDRAFT_62049</name>
</gene>
<dbReference type="Pfam" id="PF24681">
    <property type="entry name" value="Kelch_KLHDC2_KLHL20_DRC7"/>
    <property type="match status" value="1"/>
</dbReference>
<evidence type="ECO:0000256" key="3">
    <source>
        <dbReference type="SAM" id="MobiDB-lite"/>
    </source>
</evidence>
<dbReference type="HOGENOM" id="CLU_445751_0_0_1"/>
<dbReference type="Proteomes" id="UP000009022">
    <property type="component" value="Unassembled WGS sequence"/>
</dbReference>
<evidence type="ECO:0000313" key="6">
    <source>
        <dbReference type="EMBL" id="EDV19509.1"/>
    </source>
</evidence>
<dbReference type="RefSeq" id="XP_002118026.1">
    <property type="nucleotide sequence ID" value="XM_002117990.1"/>
</dbReference>
<protein>
    <recommendedName>
        <fullName evidence="5">Attractin/MKLN-like beta-propeller domain-containing protein</fullName>
    </recommendedName>
</protein>
<sequence>MGQWAPSSEHGQKDGWSSRESGSVGPVKLAWKERRIVVKGEWVSRPGQASMERKTDGRQGRVGPVKLVWTERRTVVQGSVGPVKRAWTERRMVVKGESVMVHTTVRRTASADSGLSMKRLPGSAIAKNEIIKLTLIPILFLTASHTKTKNTEITEWIWFDGSYSKDQVSLLPNKTTNRAYPGARYYTTSWTNYDGNIWLFGGTGFERKSDSASQLNSLWHYSATTGNWEVYLGDRSKNTPKPRSRAASCGIHNKLFVIFGGFSGQMKALDDLWLFSIQDKNWTKIEQRPKSYPKARSNAAYWCYNGVMWVYGGRNTIGEAFDDFWKLDLLTLTWKKLSIKNHQTPGSRYGVITWTVLDNLYLYGGHTGSNFEGHAHLLRGMSSDLWAFSVKSQNWIKLAGSKGIKSAQHGAIHVANKKNAPGCLADAASWTDNKGNLWMYGGAGCGSYVASTDRLYEPAKLLSNIWQYKVNDDVWIWHGNNTNKHGIASYGQKGQPSARNFPSIRAGAAAWSFNGTANLFGGIGHDRDGKDGYLNDMWLYGIKESADDTLLHWKYPFKVPTSMYNSFTILCVGVLLLVFIYALVRYRRNGPGAKKKDKRRYRYTTLAEGDQET</sequence>
<organism evidence="6 7">
    <name type="scientific">Trichoplax adhaerens</name>
    <name type="common">Trichoplax reptans</name>
    <dbReference type="NCBI Taxonomy" id="10228"/>
    <lineage>
        <taxon>Eukaryota</taxon>
        <taxon>Metazoa</taxon>
        <taxon>Placozoa</taxon>
        <taxon>Uniplacotomia</taxon>
        <taxon>Trichoplacea</taxon>
        <taxon>Trichoplacidae</taxon>
        <taxon>Trichoplax</taxon>
    </lineage>
</organism>
<evidence type="ECO:0000313" key="7">
    <source>
        <dbReference type="Proteomes" id="UP000009022"/>
    </source>
</evidence>
<feature type="domain" description="Attractin/MKLN-like beta-propeller" evidence="5">
    <location>
        <begin position="308"/>
        <end position="419"/>
    </location>
</feature>
<reference evidence="6 7" key="1">
    <citation type="journal article" date="2008" name="Nature">
        <title>The Trichoplax genome and the nature of placozoans.</title>
        <authorList>
            <person name="Srivastava M."/>
            <person name="Begovic E."/>
            <person name="Chapman J."/>
            <person name="Putnam N.H."/>
            <person name="Hellsten U."/>
            <person name="Kawashima T."/>
            <person name="Kuo A."/>
            <person name="Mitros T."/>
            <person name="Salamov A."/>
            <person name="Carpenter M.L."/>
            <person name="Signorovitch A.Y."/>
            <person name="Moreno M.A."/>
            <person name="Kamm K."/>
            <person name="Grimwood J."/>
            <person name="Schmutz J."/>
            <person name="Shapiro H."/>
            <person name="Grigoriev I.V."/>
            <person name="Buss L.W."/>
            <person name="Schierwater B."/>
            <person name="Dellaporta S.L."/>
            <person name="Rokhsar D.S."/>
        </authorList>
    </citation>
    <scope>NUCLEOTIDE SEQUENCE [LARGE SCALE GENOMIC DNA]</scope>
    <source>
        <strain evidence="6 7">Grell-BS-1999</strain>
    </source>
</reference>
<accession>B3SCP4</accession>
<dbReference type="InParanoid" id="B3SCP4"/>
<dbReference type="EMBL" id="DS985272">
    <property type="protein sequence ID" value="EDV19509.1"/>
    <property type="molecule type" value="Genomic_DNA"/>
</dbReference>
<keyword evidence="4" id="KW-0472">Membrane</keyword>
<dbReference type="InterPro" id="IPR015915">
    <property type="entry name" value="Kelch-typ_b-propeller"/>
</dbReference>
<proteinExistence type="predicted"/>
<dbReference type="AlphaFoldDB" id="B3SCP4"/>
<keyword evidence="4" id="KW-1133">Transmembrane helix</keyword>
<dbReference type="OMA" id="RAYCASW"/>
<dbReference type="PANTHER" id="PTHR46093">
    <property type="entry name" value="ACYL-COA-BINDING DOMAIN-CONTAINING PROTEIN 5"/>
    <property type="match status" value="1"/>
</dbReference>
<dbReference type="Gene3D" id="2.120.10.80">
    <property type="entry name" value="Kelch-type beta propeller"/>
    <property type="match status" value="2"/>
</dbReference>
<evidence type="ECO:0000256" key="2">
    <source>
        <dbReference type="ARBA" id="ARBA00022737"/>
    </source>
</evidence>
<name>B3SCP4_TRIAD</name>
<feature type="region of interest" description="Disordered" evidence="3">
    <location>
        <begin position="1"/>
        <end position="24"/>
    </location>
</feature>
<dbReference type="STRING" id="10228.B3SCP4"/>
<dbReference type="InterPro" id="IPR056737">
    <property type="entry name" value="Beta-prop_ATRN-MKLN-like"/>
</dbReference>